<keyword evidence="3" id="KW-0694">RNA-binding</keyword>
<evidence type="ECO:0000256" key="4">
    <source>
        <dbReference type="ARBA" id="ARBA00023015"/>
    </source>
</evidence>
<dbReference type="InterPro" id="IPR035926">
    <property type="entry name" value="NusB-like_sf"/>
</dbReference>
<dbReference type="Proteomes" id="UP000183253">
    <property type="component" value="Unassembled WGS sequence"/>
</dbReference>
<dbReference type="AlphaFoldDB" id="A0A1H3X581"/>
<evidence type="ECO:0000313" key="8">
    <source>
        <dbReference type="Proteomes" id="UP000183253"/>
    </source>
</evidence>
<protein>
    <submittedName>
        <fullName evidence="7">NusB antitermination factor</fullName>
    </submittedName>
</protein>
<accession>A0A1H3X581</accession>
<keyword evidence="4" id="KW-0805">Transcription regulation</keyword>
<dbReference type="SUPFAM" id="SSF48013">
    <property type="entry name" value="NusB-like"/>
    <property type="match status" value="1"/>
</dbReference>
<dbReference type="PANTHER" id="PTHR11078">
    <property type="entry name" value="N UTILIZATION SUBSTANCE PROTEIN B-RELATED"/>
    <property type="match status" value="1"/>
</dbReference>
<reference evidence="7 8" key="1">
    <citation type="submission" date="2016-10" db="EMBL/GenBank/DDBJ databases">
        <authorList>
            <person name="de Groot N.N."/>
        </authorList>
    </citation>
    <scope>NUCLEOTIDE SEQUENCE [LARGE SCALE GENOMIC DNA]</scope>
    <source>
        <strain evidence="7 8">DSM 25383</strain>
    </source>
</reference>
<keyword evidence="8" id="KW-1185">Reference proteome</keyword>
<dbReference type="GO" id="GO:0031564">
    <property type="term" value="P:transcription antitermination"/>
    <property type="evidence" value="ECO:0007669"/>
    <property type="project" value="UniProtKB-KW"/>
</dbReference>
<keyword evidence="5" id="KW-0804">Transcription</keyword>
<dbReference type="GO" id="GO:0003723">
    <property type="term" value="F:RNA binding"/>
    <property type="evidence" value="ECO:0007669"/>
    <property type="project" value="UniProtKB-KW"/>
</dbReference>
<sequence>MLSRRLLRVKVVKALFAHLKSGADNMIASEKTLMASVDKAYDLYFQILILPVEIARYAEQRQELAKQKKLPTFEDLNPNTKFVDNAVIRTIANSDAVNDHIAARKLGWARYPELIRTLYTQLTESDYYKEYMQREERPFDEDKKLLEEFFKELQNCEALDDVLEEMSILWSDDLPYIIMMILRTLSGLRVSHTEVRVPPKFKSDEDPAFVKTLFEKSLVNYSTYQDYIEKFTSNWDVERIVFMDNLIIGTAMAELTSFPSIPVKVTLDEWIEISKYYSTPGSSTFINGVLDKIVESLTAEGSIKKAGRGLIE</sequence>
<dbReference type="Gene3D" id="1.10.940.10">
    <property type="entry name" value="NusB-like"/>
    <property type="match status" value="1"/>
</dbReference>
<dbReference type="GO" id="GO:0006353">
    <property type="term" value="P:DNA-templated transcription termination"/>
    <property type="evidence" value="ECO:0007669"/>
    <property type="project" value="InterPro"/>
</dbReference>
<proteinExistence type="inferred from homology"/>
<evidence type="ECO:0000259" key="6">
    <source>
        <dbReference type="Pfam" id="PF01029"/>
    </source>
</evidence>
<dbReference type="PANTHER" id="PTHR11078:SF3">
    <property type="entry name" value="ANTITERMINATION NUSB DOMAIN-CONTAINING PROTEIN"/>
    <property type="match status" value="1"/>
</dbReference>
<dbReference type="InterPro" id="IPR011605">
    <property type="entry name" value="NusB_fam"/>
</dbReference>
<keyword evidence="2" id="KW-0889">Transcription antitermination</keyword>
<evidence type="ECO:0000256" key="1">
    <source>
        <dbReference type="ARBA" id="ARBA00005952"/>
    </source>
</evidence>
<dbReference type="STRING" id="1033731.SAMN05444145_10189"/>
<evidence type="ECO:0000256" key="2">
    <source>
        <dbReference type="ARBA" id="ARBA00022814"/>
    </source>
</evidence>
<gene>
    <name evidence="7" type="ORF">SAMN05444145_10189</name>
</gene>
<dbReference type="InterPro" id="IPR006027">
    <property type="entry name" value="NusB_RsmB_TIM44"/>
</dbReference>
<dbReference type="EMBL" id="FNRI01000001">
    <property type="protein sequence ID" value="SDZ93688.1"/>
    <property type="molecule type" value="Genomic_DNA"/>
</dbReference>
<evidence type="ECO:0000256" key="5">
    <source>
        <dbReference type="ARBA" id="ARBA00023163"/>
    </source>
</evidence>
<evidence type="ECO:0000313" key="7">
    <source>
        <dbReference type="EMBL" id="SDZ93688.1"/>
    </source>
</evidence>
<dbReference type="GO" id="GO:0005829">
    <property type="term" value="C:cytosol"/>
    <property type="evidence" value="ECO:0007669"/>
    <property type="project" value="TreeGrafter"/>
</dbReference>
<dbReference type="OrthoDB" id="9787568at2"/>
<comment type="similarity">
    <text evidence="1">Belongs to the NusB family.</text>
</comment>
<dbReference type="Pfam" id="PF01029">
    <property type="entry name" value="NusB"/>
    <property type="match status" value="1"/>
</dbReference>
<feature type="domain" description="NusB/RsmB/TIM44" evidence="6">
    <location>
        <begin position="203"/>
        <end position="294"/>
    </location>
</feature>
<dbReference type="RefSeq" id="WP_010258754.1">
    <property type="nucleotide sequence ID" value="NZ_CAEG01000001.1"/>
</dbReference>
<evidence type="ECO:0000256" key="3">
    <source>
        <dbReference type="ARBA" id="ARBA00022884"/>
    </source>
</evidence>
<organism evidence="7 8">
    <name type="scientific">Alistipes timonensis JC136</name>
    <dbReference type="NCBI Taxonomy" id="1033731"/>
    <lineage>
        <taxon>Bacteria</taxon>
        <taxon>Pseudomonadati</taxon>
        <taxon>Bacteroidota</taxon>
        <taxon>Bacteroidia</taxon>
        <taxon>Bacteroidales</taxon>
        <taxon>Rikenellaceae</taxon>
        <taxon>Alistipes</taxon>
    </lineage>
</organism>
<name>A0A1H3X581_9BACT</name>